<dbReference type="InterPro" id="IPR010982">
    <property type="entry name" value="Lambda_DNA-bd_dom_sf"/>
</dbReference>
<dbReference type="GO" id="GO:0003677">
    <property type="term" value="F:DNA binding"/>
    <property type="evidence" value="ECO:0007669"/>
    <property type="project" value="InterPro"/>
</dbReference>
<evidence type="ECO:0000313" key="2">
    <source>
        <dbReference type="Proteomes" id="UP001218423"/>
    </source>
</evidence>
<evidence type="ECO:0000313" key="1">
    <source>
        <dbReference type="EMBL" id="WFG00326.1"/>
    </source>
</evidence>
<dbReference type="Gene3D" id="1.10.260.40">
    <property type="entry name" value="lambda repressor-like DNA-binding domains"/>
    <property type="match status" value="1"/>
</dbReference>
<geneLocation type="plasmid" evidence="1 2">
    <name>pAC1520</name>
</geneLocation>
<sequence length="129" mass="14645">MQNEQADPRKGFSIRLNDALSAIGWPERGRAAKIRERLPGSISEIAIRKWLVGEGYPETERVVMLAKIARVSVDYLLTGTPVSERERTLSQQELIRAVERVIQFSACDFLDPQIKLDLRVVGTELLKRI</sequence>
<dbReference type="RefSeq" id="WP_128342814.1">
    <property type="nucleotide sequence ID" value="NZ_CAWOMG010000077.1"/>
</dbReference>
<dbReference type="Proteomes" id="UP001218423">
    <property type="component" value="Plasmid pAC1520"/>
</dbReference>
<evidence type="ECO:0008006" key="3">
    <source>
        <dbReference type="Google" id="ProtNLM"/>
    </source>
</evidence>
<proteinExistence type="predicted"/>
<gene>
    <name evidence="1" type="ORF">P5S46_21425</name>
</gene>
<accession>A0AAJ6CTX8</accession>
<dbReference type="AlphaFoldDB" id="A0AAJ6CTX8"/>
<keyword evidence="1" id="KW-0614">Plasmid</keyword>
<protein>
    <recommendedName>
        <fullName evidence="3">Transcriptional regulator</fullName>
    </recommendedName>
</protein>
<reference evidence="1" key="1">
    <citation type="submission" date="2023-03" db="EMBL/GenBank/DDBJ databases">
        <title>Aeromonas caviae strain AC1520.</title>
        <authorList>
            <person name="Xie T."/>
            <person name="Zhang Q."/>
            <person name="Deng J."/>
            <person name="Li X."/>
        </authorList>
    </citation>
    <scope>NUCLEOTIDE SEQUENCE</scope>
    <source>
        <strain evidence="1">AC1520</strain>
        <plasmid evidence="1">pAC1520</plasmid>
    </source>
</reference>
<dbReference type="EMBL" id="CP120943">
    <property type="protein sequence ID" value="WFG00326.1"/>
    <property type="molecule type" value="Genomic_DNA"/>
</dbReference>
<organism evidence="1 2">
    <name type="scientific">Aeromonas caviae</name>
    <name type="common">Aeromonas punctata</name>
    <dbReference type="NCBI Taxonomy" id="648"/>
    <lineage>
        <taxon>Bacteria</taxon>
        <taxon>Pseudomonadati</taxon>
        <taxon>Pseudomonadota</taxon>
        <taxon>Gammaproteobacteria</taxon>
        <taxon>Aeromonadales</taxon>
        <taxon>Aeromonadaceae</taxon>
        <taxon>Aeromonas</taxon>
    </lineage>
</organism>
<name>A0AAJ6CTX8_AERCA</name>